<comment type="caution">
    <text evidence="1">The sequence shown here is derived from an EMBL/GenBank/DDBJ whole genome shotgun (WGS) entry which is preliminary data.</text>
</comment>
<protein>
    <submittedName>
        <fullName evidence="1">37293_t:CDS:1</fullName>
    </submittedName>
</protein>
<keyword evidence="2" id="KW-1185">Reference proteome</keyword>
<evidence type="ECO:0000313" key="1">
    <source>
        <dbReference type="EMBL" id="CAG8710857.1"/>
    </source>
</evidence>
<name>A0ABN7V1I2_GIGMA</name>
<dbReference type="Proteomes" id="UP000789901">
    <property type="component" value="Unassembled WGS sequence"/>
</dbReference>
<organism evidence="1 2">
    <name type="scientific">Gigaspora margarita</name>
    <dbReference type="NCBI Taxonomy" id="4874"/>
    <lineage>
        <taxon>Eukaryota</taxon>
        <taxon>Fungi</taxon>
        <taxon>Fungi incertae sedis</taxon>
        <taxon>Mucoromycota</taxon>
        <taxon>Glomeromycotina</taxon>
        <taxon>Glomeromycetes</taxon>
        <taxon>Diversisporales</taxon>
        <taxon>Gigasporaceae</taxon>
        <taxon>Gigaspora</taxon>
    </lineage>
</organism>
<sequence length="162" mass="18748">MLGKVMKKANKYKGYSLNSLKDSQNCLSRIYKYSLIRVIPSLKRLIEEGHLLVSSNMFRRSYINGIEIENIESILQEMETVKKLEIEMIKNRTKNLDITSDLIDRLVRILNGRERNLAFYTDSSLMLREESSPDMAQMGFSWVLVDLAKNIAIDEYCGKTSL</sequence>
<dbReference type="EMBL" id="CAJVQB010007890">
    <property type="protein sequence ID" value="CAG8710857.1"/>
    <property type="molecule type" value="Genomic_DNA"/>
</dbReference>
<reference evidence="1 2" key="1">
    <citation type="submission" date="2021-06" db="EMBL/GenBank/DDBJ databases">
        <authorList>
            <person name="Kallberg Y."/>
            <person name="Tangrot J."/>
            <person name="Rosling A."/>
        </authorList>
    </citation>
    <scope>NUCLEOTIDE SEQUENCE [LARGE SCALE GENOMIC DNA]</scope>
    <source>
        <strain evidence="1 2">120-4 pot B 10/14</strain>
    </source>
</reference>
<accession>A0ABN7V1I2</accession>
<proteinExistence type="predicted"/>
<gene>
    <name evidence="1" type="ORF">GMARGA_LOCUS12739</name>
</gene>
<evidence type="ECO:0000313" key="2">
    <source>
        <dbReference type="Proteomes" id="UP000789901"/>
    </source>
</evidence>